<accession>A0A6B0GHM5</accession>
<dbReference type="Proteomes" id="UP000451471">
    <property type="component" value="Unassembled WGS sequence"/>
</dbReference>
<comment type="caution">
    <text evidence="1">The sequence shown here is derived from an EMBL/GenBank/DDBJ whole genome shotgun (WGS) entry which is preliminary data.</text>
</comment>
<dbReference type="OrthoDB" id="212231at2157"/>
<dbReference type="InterPro" id="IPR046604">
    <property type="entry name" value="DUF6663"/>
</dbReference>
<evidence type="ECO:0000313" key="2">
    <source>
        <dbReference type="Proteomes" id="UP000451471"/>
    </source>
</evidence>
<dbReference type="AlphaFoldDB" id="A0A6B0GHM5"/>
<proteinExistence type="predicted"/>
<protein>
    <submittedName>
        <fullName evidence="1">Uncharacterized protein</fullName>
    </submittedName>
</protein>
<reference evidence="1 2" key="1">
    <citation type="submission" date="2019-12" db="EMBL/GenBank/DDBJ databases">
        <title>Halocatena pleomorpha gen. nov. sp. nov., an extremely halophilic archaeon of family Halobacteriaceae isolated from saltpan soil.</title>
        <authorList>
            <person name="Pal Y."/>
            <person name="Verma A."/>
            <person name="Krishnamurthi S."/>
            <person name="Kumar P."/>
        </authorList>
    </citation>
    <scope>NUCLEOTIDE SEQUENCE [LARGE SCALE GENOMIC DNA]</scope>
    <source>
        <strain evidence="1 2">JCM 16495</strain>
    </source>
</reference>
<gene>
    <name evidence="1" type="ORF">GQS65_00155</name>
</gene>
<dbReference type="Pfam" id="PF20368">
    <property type="entry name" value="DUF6663"/>
    <property type="match status" value="1"/>
</dbReference>
<dbReference type="EMBL" id="WSZK01000001">
    <property type="protein sequence ID" value="MWG32919.1"/>
    <property type="molecule type" value="Genomic_DNA"/>
</dbReference>
<sequence length="182" mass="20253">MDEYRVLTSPRADDERLLLDPDTADPTYVPAASLDGVEPGNRIRATLDWTGDEPRVTDHELVEATRFHFRRDATPLFEAAADCWQETVTSGEAMGSRLLRNTDSDPVGVVYVFAEQAGARDLFGEFAGGTKPLDPLLDGVTADPPHEVFVLDPADHRCVVVCVAFDPDRRFAETMRDTYRRV</sequence>
<keyword evidence="2" id="KW-1185">Reference proteome</keyword>
<organism evidence="1 2">
    <name type="scientific">Halomarina oriensis</name>
    <dbReference type="NCBI Taxonomy" id="671145"/>
    <lineage>
        <taxon>Archaea</taxon>
        <taxon>Methanobacteriati</taxon>
        <taxon>Methanobacteriota</taxon>
        <taxon>Stenosarchaea group</taxon>
        <taxon>Halobacteria</taxon>
        <taxon>Halobacteriales</taxon>
        <taxon>Natronomonadaceae</taxon>
        <taxon>Halomarina</taxon>
    </lineage>
</organism>
<evidence type="ECO:0000313" key="1">
    <source>
        <dbReference type="EMBL" id="MWG32919.1"/>
    </source>
</evidence>
<name>A0A6B0GHM5_9EURY</name>